<dbReference type="InterPro" id="IPR007156">
    <property type="entry name" value="MamQ_LemA"/>
</dbReference>
<reference evidence="7" key="1">
    <citation type="journal article" date="2012" name="Science">
        <title>Fermentation, hydrogen, and sulfur metabolism in multiple uncultivated bacterial phyla.</title>
        <authorList>
            <person name="Wrighton K.C."/>
            <person name="Thomas B.C."/>
            <person name="Sharon I."/>
            <person name="Miller C.S."/>
            <person name="Castelle C.J."/>
            <person name="VerBerkmoes N.C."/>
            <person name="Wilkins M.J."/>
            <person name="Hettich R.L."/>
            <person name="Lipton M.S."/>
            <person name="Williams K.H."/>
            <person name="Long P.E."/>
            <person name="Banfield J.F."/>
        </authorList>
    </citation>
    <scope>NUCLEOTIDE SEQUENCE [LARGE SCALE GENOMIC DNA]</scope>
</reference>
<feature type="transmembrane region" description="Helical" evidence="6">
    <location>
        <begin position="6"/>
        <end position="29"/>
    </location>
</feature>
<gene>
    <name evidence="7" type="ORF">ACD_78C00160G0002</name>
</gene>
<evidence type="ECO:0000256" key="3">
    <source>
        <dbReference type="ARBA" id="ARBA00022692"/>
    </source>
</evidence>
<evidence type="ECO:0000256" key="1">
    <source>
        <dbReference type="ARBA" id="ARBA00004167"/>
    </source>
</evidence>
<organism evidence="7">
    <name type="scientific">uncultured bacterium</name>
    <name type="common">gcode 4</name>
    <dbReference type="NCBI Taxonomy" id="1234023"/>
    <lineage>
        <taxon>Bacteria</taxon>
        <taxon>environmental samples</taxon>
    </lineage>
</organism>
<evidence type="ECO:0000313" key="7">
    <source>
        <dbReference type="EMBL" id="EKD30086.1"/>
    </source>
</evidence>
<evidence type="ECO:0000256" key="6">
    <source>
        <dbReference type="SAM" id="Phobius"/>
    </source>
</evidence>
<dbReference type="EMBL" id="AMFJ01034160">
    <property type="protein sequence ID" value="EKD30086.1"/>
    <property type="molecule type" value="Genomic_DNA"/>
</dbReference>
<evidence type="ECO:0000256" key="5">
    <source>
        <dbReference type="ARBA" id="ARBA00023136"/>
    </source>
</evidence>
<evidence type="ECO:0000256" key="2">
    <source>
        <dbReference type="ARBA" id="ARBA00008854"/>
    </source>
</evidence>
<keyword evidence="3 6" id="KW-0812">Transmembrane</keyword>
<dbReference type="GO" id="GO:0016020">
    <property type="term" value="C:membrane"/>
    <property type="evidence" value="ECO:0007669"/>
    <property type="project" value="UniProtKB-SubCell"/>
</dbReference>
<comment type="similarity">
    <text evidence="2">Belongs to the LemA family.</text>
</comment>
<name>K1XYP0_9BACT</name>
<comment type="caution">
    <text evidence="7">The sequence shown here is derived from an EMBL/GenBank/DDBJ whole genome shotgun (WGS) entry which is preliminary data.</text>
</comment>
<keyword evidence="5 6" id="KW-0472">Membrane</keyword>
<keyword evidence="4 6" id="KW-1133">Transmembrane helix</keyword>
<dbReference type="SUPFAM" id="SSF140478">
    <property type="entry name" value="LemA-like"/>
    <property type="match status" value="1"/>
</dbReference>
<dbReference type="Pfam" id="PF04011">
    <property type="entry name" value="LemA"/>
    <property type="match status" value="1"/>
</dbReference>
<dbReference type="AlphaFoldDB" id="K1XYP0"/>
<accession>K1XYP0</accession>
<dbReference type="PANTHER" id="PTHR34478:SF2">
    <property type="entry name" value="MEMBRANE PROTEIN"/>
    <property type="match status" value="1"/>
</dbReference>
<comment type="subcellular location">
    <subcellularLocation>
        <location evidence="1">Membrane</location>
        <topology evidence="1">Single-pass membrane protein</topology>
    </subcellularLocation>
</comment>
<dbReference type="PANTHER" id="PTHR34478">
    <property type="entry name" value="PROTEIN LEMA"/>
    <property type="match status" value="1"/>
</dbReference>
<dbReference type="InterPro" id="IPR023353">
    <property type="entry name" value="LemA-like_dom_sf"/>
</dbReference>
<protein>
    <submittedName>
        <fullName evidence="7">LemA family protein</fullName>
    </submittedName>
</protein>
<evidence type="ECO:0000256" key="4">
    <source>
        <dbReference type="ARBA" id="ARBA00022989"/>
    </source>
</evidence>
<dbReference type="Gene3D" id="1.20.1440.20">
    <property type="entry name" value="LemA-like domain"/>
    <property type="match status" value="1"/>
</dbReference>
<proteinExistence type="inferred from homology"/>
<sequence>MNATKGILIGLGILVFMGLFGAMGFYNSLVGMEESIISMDSQVKNMYERRTDLVPQVAAVVKKYAEYERGTFEGIVKLREASGNLATLQNMGKEGKVTSAEYSSLLTSTLSTLKITMEAYPQLKADTQFTNLFTTLEGSENRIRVEIKNYNDAIAVYNLQVRSFPYGKIFSGIFGFSAKERINPPEEKEIKVVPDVENLLDIGQ</sequence>